<dbReference type="GO" id="GO:0009279">
    <property type="term" value="C:cell outer membrane"/>
    <property type="evidence" value="ECO:0007669"/>
    <property type="project" value="UniProtKB-SubCell"/>
</dbReference>
<keyword evidence="8 14" id="KW-0798">TonB box</keyword>
<evidence type="ECO:0000256" key="7">
    <source>
        <dbReference type="ARBA" id="ARBA00023065"/>
    </source>
</evidence>
<evidence type="ECO:0000256" key="12">
    <source>
        <dbReference type="ARBA" id="ARBA00023237"/>
    </source>
</evidence>
<feature type="domain" description="TonB-dependent receptor plug" evidence="16">
    <location>
        <begin position="76"/>
        <end position="181"/>
    </location>
</feature>
<dbReference type="CDD" id="cd01347">
    <property type="entry name" value="ligand_gated_channel"/>
    <property type="match status" value="1"/>
</dbReference>
<keyword evidence="11" id="KW-0675">Receptor</keyword>
<dbReference type="Pfam" id="PF07715">
    <property type="entry name" value="Plug"/>
    <property type="match status" value="1"/>
</dbReference>
<evidence type="ECO:0000256" key="3">
    <source>
        <dbReference type="ARBA" id="ARBA00022448"/>
    </source>
</evidence>
<comment type="similarity">
    <text evidence="2 13 14">Belongs to the TonB-dependent receptor family.</text>
</comment>
<evidence type="ECO:0000256" key="11">
    <source>
        <dbReference type="ARBA" id="ARBA00023170"/>
    </source>
</evidence>
<dbReference type="STRING" id="44576.SAMN05421881_101052"/>
<evidence type="ECO:0000256" key="5">
    <source>
        <dbReference type="ARBA" id="ARBA00022692"/>
    </source>
</evidence>
<dbReference type="PANTHER" id="PTHR30069:SF53">
    <property type="entry name" value="COLICIN I RECEPTOR-RELATED"/>
    <property type="match status" value="1"/>
</dbReference>
<dbReference type="GO" id="GO:0046930">
    <property type="term" value="C:pore complex"/>
    <property type="evidence" value="ECO:0007669"/>
    <property type="project" value="UniProtKB-KW"/>
</dbReference>
<evidence type="ECO:0000259" key="16">
    <source>
        <dbReference type="Pfam" id="PF07715"/>
    </source>
</evidence>
<keyword evidence="4 13" id="KW-1134">Transmembrane beta strand</keyword>
<evidence type="ECO:0000313" key="18">
    <source>
        <dbReference type="Proteomes" id="UP000198640"/>
    </source>
</evidence>
<dbReference type="InterPro" id="IPR036942">
    <property type="entry name" value="Beta-barrel_TonB_sf"/>
</dbReference>
<dbReference type="GO" id="GO:0015420">
    <property type="term" value="F:ABC-type vitamin B12 transporter activity"/>
    <property type="evidence" value="ECO:0007669"/>
    <property type="project" value="InterPro"/>
</dbReference>
<dbReference type="Gene3D" id="2.40.170.20">
    <property type="entry name" value="TonB-dependent receptor, beta-barrel domain"/>
    <property type="match status" value="1"/>
</dbReference>
<accession>A0A1H3F5M3</accession>
<keyword evidence="5 13" id="KW-0812">Transmembrane</keyword>
<dbReference type="GO" id="GO:0006811">
    <property type="term" value="P:monoatomic ion transport"/>
    <property type="evidence" value="ECO:0007669"/>
    <property type="project" value="UniProtKB-KW"/>
</dbReference>
<evidence type="ECO:0000313" key="17">
    <source>
        <dbReference type="EMBL" id="SDX85648.1"/>
    </source>
</evidence>
<keyword evidence="7" id="KW-0406">Ion transport</keyword>
<dbReference type="InterPro" id="IPR039426">
    <property type="entry name" value="TonB-dep_rcpt-like"/>
</dbReference>
<name>A0A1H3F5M3_9PROT</name>
<dbReference type="Proteomes" id="UP000198640">
    <property type="component" value="Unassembled WGS sequence"/>
</dbReference>
<gene>
    <name evidence="17" type="ORF">SAMN05421881_101052</name>
</gene>
<dbReference type="InterPro" id="IPR012910">
    <property type="entry name" value="Plug_dom"/>
</dbReference>
<evidence type="ECO:0000256" key="4">
    <source>
        <dbReference type="ARBA" id="ARBA00022452"/>
    </source>
</evidence>
<dbReference type="GO" id="GO:0015288">
    <property type="term" value="F:porin activity"/>
    <property type="evidence" value="ECO:0007669"/>
    <property type="project" value="UniProtKB-KW"/>
</dbReference>
<dbReference type="InterPro" id="IPR010101">
    <property type="entry name" value="B12_transptr_BtuB"/>
</dbReference>
<keyword evidence="9" id="KW-0626">Porin</keyword>
<sequence>MTARALARVSPPLLHLYPLISIARVCAEENILKRQTLPVLSGLLWLGHPVTALAEDSNHTEKPIVVTATRTPQRVDETLLSATVITRQEIERQQARSMQDLLHGIAGINIANNGGPGKNTSLFLRGTESDHVLILIDGVRMGSATSGTTEIQNIPVELIERIEIVRGPRSSLYGPEAVGGVIHIFTRKGKKGLRPTFSFGGGSYGTISGSATLSGGGEQGWFNLGVSGFSTEGFNACSGSPPPNGAGCFTFEPDKDGYRNLSGSARAGYRFDNGLDIEASFIHSDGYNEFDGTFVNRSELVQQVFGGTARFSPIDRWQMTLVAGRSREDSDNFLEKTFMSRFNTRRDTVSWQNDLSLSPDQLLTIGADYLYDTVDSTSDFTETSRYNWGVFAQHQVTLAAHKLQLSLRHDDNQQFGSRVTGSVTWGYALTEQVRLAASFGNAFKAPTFNELYFPGFGNPDLKPEDARSVELSAIGRFDWANWSLNLYETRIDNLIAYDASLFAPANIDEARIRGLEAILSTQIKGWQINSNLTFLDPVNLSNGMARGNILPRRSRQSFRVDTARQFGDYVVGAMFLAEGRRYDDLQNTRTMSGYVKVDLRAEYIFNQHWRIQGRIENLFDKDYETAAFFNQPGRNYFATLRYQP</sequence>
<keyword evidence="18" id="KW-1185">Reference proteome</keyword>
<dbReference type="PROSITE" id="PS52016">
    <property type="entry name" value="TONB_DEPENDENT_REC_3"/>
    <property type="match status" value="1"/>
</dbReference>
<organism evidence="17 18">
    <name type="scientific">Nitrosomonas halophila</name>
    <dbReference type="NCBI Taxonomy" id="44576"/>
    <lineage>
        <taxon>Bacteria</taxon>
        <taxon>Pseudomonadati</taxon>
        <taxon>Pseudomonadota</taxon>
        <taxon>Betaproteobacteria</taxon>
        <taxon>Nitrosomonadales</taxon>
        <taxon>Nitrosomonadaceae</taxon>
        <taxon>Nitrosomonas</taxon>
    </lineage>
</organism>
<keyword evidence="3 13" id="KW-0813">Transport</keyword>
<dbReference type="Pfam" id="PF00593">
    <property type="entry name" value="TonB_dep_Rec_b-barrel"/>
    <property type="match status" value="1"/>
</dbReference>
<dbReference type="EMBL" id="FNOY01000010">
    <property type="protein sequence ID" value="SDX85648.1"/>
    <property type="molecule type" value="Genomic_DNA"/>
</dbReference>
<dbReference type="InterPro" id="IPR037066">
    <property type="entry name" value="Plug_dom_sf"/>
</dbReference>
<evidence type="ECO:0000256" key="9">
    <source>
        <dbReference type="ARBA" id="ARBA00023114"/>
    </source>
</evidence>
<evidence type="ECO:0000256" key="1">
    <source>
        <dbReference type="ARBA" id="ARBA00004571"/>
    </source>
</evidence>
<evidence type="ECO:0000256" key="13">
    <source>
        <dbReference type="PROSITE-ProRule" id="PRU01360"/>
    </source>
</evidence>
<evidence type="ECO:0000256" key="8">
    <source>
        <dbReference type="ARBA" id="ARBA00023077"/>
    </source>
</evidence>
<protein>
    <submittedName>
        <fullName evidence="17">Vitamin B12 transporter</fullName>
    </submittedName>
</protein>
<evidence type="ECO:0000256" key="10">
    <source>
        <dbReference type="ARBA" id="ARBA00023136"/>
    </source>
</evidence>
<evidence type="ECO:0000256" key="14">
    <source>
        <dbReference type="RuleBase" id="RU003357"/>
    </source>
</evidence>
<dbReference type="InterPro" id="IPR000531">
    <property type="entry name" value="Beta-barrel_TonB"/>
</dbReference>
<comment type="subcellular location">
    <subcellularLocation>
        <location evidence="1 13">Cell outer membrane</location>
        <topology evidence="1 13">Multi-pass membrane protein</topology>
    </subcellularLocation>
</comment>
<evidence type="ECO:0000256" key="2">
    <source>
        <dbReference type="ARBA" id="ARBA00009810"/>
    </source>
</evidence>
<feature type="domain" description="TonB-dependent receptor-like beta-barrel" evidence="15">
    <location>
        <begin position="224"/>
        <end position="618"/>
    </location>
</feature>
<dbReference type="AlphaFoldDB" id="A0A1H3F5M3"/>
<keyword evidence="10 13" id="KW-0472">Membrane</keyword>
<evidence type="ECO:0000256" key="6">
    <source>
        <dbReference type="ARBA" id="ARBA00022729"/>
    </source>
</evidence>
<proteinExistence type="inferred from homology"/>
<reference evidence="17 18" key="1">
    <citation type="submission" date="2016-10" db="EMBL/GenBank/DDBJ databases">
        <authorList>
            <person name="de Groot N.N."/>
        </authorList>
    </citation>
    <scope>NUCLEOTIDE SEQUENCE [LARGE SCALE GENOMIC DNA]</scope>
    <source>
        <strain evidence="17 18">Nm1</strain>
    </source>
</reference>
<keyword evidence="6" id="KW-0732">Signal</keyword>
<dbReference type="SUPFAM" id="SSF56935">
    <property type="entry name" value="Porins"/>
    <property type="match status" value="1"/>
</dbReference>
<dbReference type="NCBIfam" id="TIGR01779">
    <property type="entry name" value="TonB-B12"/>
    <property type="match status" value="1"/>
</dbReference>
<dbReference type="PANTHER" id="PTHR30069">
    <property type="entry name" value="TONB-DEPENDENT OUTER MEMBRANE RECEPTOR"/>
    <property type="match status" value="1"/>
</dbReference>
<evidence type="ECO:0000259" key="15">
    <source>
        <dbReference type="Pfam" id="PF00593"/>
    </source>
</evidence>
<keyword evidence="12 13" id="KW-0998">Cell outer membrane</keyword>
<dbReference type="Gene3D" id="2.170.130.10">
    <property type="entry name" value="TonB-dependent receptor, plug domain"/>
    <property type="match status" value="1"/>
</dbReference>